<feature type="binding site" evidence="5">
    <location>
        <position position="115"/>
    </location>
    <ligand>
        <name>biotin</name>
        <dbReference type="ChEBI" id="CHEBI:57586"/>
    </ligand>
</feature>
<gene>
    <name evidence="5" type="primary">birA</name>
    <name evidence="6" type="ORF">D4A81_00575</name>
</gene>
<evidence type="ECO:0000256" key="3">
    <source>
        <dbReference type="ARBA" id="ARBA00022840"/>
    </source>
</evidence>
<dbReference type="InterPro" id="IPR045864">
    <property type="entry name" value="aa-tRNA-synth_II/BPL/LPL"/>
</dbReference>
<evidence type="ECO:0000256" key="2">
    <source>
        <dbReference type="ARBA" id="ARBA00022741"/>
    </source>
</evidence>
<dbReference type="EC" id="6.3.4.15" evidence="5"/>
<keyword evidence="5" id="KW-0678">Repressor</keyword>
<keyword evidence="4 5" id="KW-0092">Biotin</keyword>
<dbReference type="Pfam" id="PF08279">
    <property type="entry name" value="HTH_11"/>
    <property type="match status" value="1"/>
</dbReference>
<dbReference type="KEGG" id="lua:D4A81_00575"/>
<keyword evidence="2 5" id="KW-0547">Nucleotide-binding</keyword>
<protein>
    <recommendedName>
        <fullName evidence="5">Bifunctional ligase/repressor BirA</fullName>
    </recommendedName>
    <alternativeName>
        <fullName evidence="5">Biotin--[acetyl-CoA-carboxylase] ligase</fullName>
        <ecNumber evidence="5">6.3.4.15</ecNumber>
    </alternativeName>
    <alternativeName>
        <fullName evidence="5">Biotin--protein ligase</fullName>
    </alternativeName>
    <alternativeName>
        <fullName evidence="5">Biotin-[acetyl-CoA carboxylase] synthetase</fullName>
    </alternativeName>
</protein>
<keyword evidence="5" id="KW-0805">Transcription regulation</keyword>
<keyword evidence="5" id="KW-0238">DNA-binding</keyword>
<sequence>MLKNEVLKILLSNKSHVSGQNISKYLGVSRTAIWKAVSTLKKDGYNIESVNNKGYLLLNKNETLSRVEIEQCINAYNYSNPPKIIYLNEVDSTNNYAKKVSDSLNADFLVVSDMQTLGKGRLGRSWDSPSGSSIFMSLCIKPDIAIEKASIITLVMAVSLCEAIEEIYSIEPLIKWPNDIVFNSKKISGILTEMSSDMDGIKYIISGVGINVNNKDFPDNIKETASSLFLETGILMDRARLIASTVYHFYNNFNIFLKTEDMTDLKEKYEKHLANIGKEVKILDPKNKYTATALGIDESGALLVNTDGKIKRIISGEVSVRGLYGYV</sequence>
<feature type="binding site" evidence="5">
    <location>
        <position position="186"/>
    </location>
    <ligand>
        <name>biotin</name>
        <dbReference type="ChEBI" id="CHEBI:57586"/>
    </ligand>
</feature>
<comment type="similarity">
    <text evidence="5">Belongs to the biotin--protein ligase family.</text>
</comment>
<dbReference type="PANTHER" id="PTHR12835">
    <property type="entry name" value="BIOTIN PROTEIN LIGASE"/>
    <property type="match status" value="1"/>
</dbReference>
<dbReference type="PANTHER" id="PTHR12835:SF5">
    <property type="entry name" value="BIOTIN--PROTEIN LIGASE"/>
    <property type="match status" value="1"/>
</dbReference>
<dbReference type="Gene3D" id="3.30.930.10">
    <property type="entry name" value="Bira Bifunctional Protein, Domain 2"/>
    <property type="match status" value="1"/>
</dbReference>
<dbReference type="GO" id="GO:0003677">
    <property type="term" value="F:DNA binding"/>
    <property type="evidence" value="ECO:0007669"/>
    <property type="project" value="UniProtKB-UniRule"/>
</dbReference>
<dbReference type="GO" id="GO:0016740">
    <property type="term" value="F:transferase activity"/>
    <property type="evidence" value="ECO:0007669"/>
    <property type="project" value="UniProtKB-ARBA"/>
</dbReference>
<dbReference type="Gene3D" id="1.10.10.10">
    <property type="entry name" value="Winged helix-like DNA-binding domain superfamily/Winged helix DNA-binding domain"/>
    <property type="match status" value="1"/>
</dbReference>
<name>A0A385PY82_9FIRM</name>
<feature type="binding site" evidence="5">
    <location>
        <begin position="92"/>
        <end position="94"/>
    </location>
    <ligand>
        <name>biotin</name>
        <dbReference type="ChEBI" id="CHEBI:57586"/>
    </ligand>
</feature>
<dbReference type="InterPro" id="IPR004408">
    <property type="entry name" value="Biotin_CoA_COase_ligase"/>
</dbReference>
<dbReference type="Gene3D" id="2.30.30.100">
    <property type="match status" value="1"/>
</dbReference>
<comment type="caution">
    <text evidence="5">Lacks conserved residue(s) required for the propagation of feature annotation.</text>
</comment>
<keyword evidence="7" id="KW-1185">Reference proteome</keyword>
<evidence type="ECO:0000313" key="7">
    <source>
        <dbReference type="Proteomes" id="UP000265562"/>
    </source>
</evidence>
<dbReference type="SUPFAM" id="SSF55681">
    <property type="entry name" value="Class II aaRS and biotin synthetases"/>
    <property type="match status" value="1"/>
</dbReference>
<accession>A0A385PY82</accession>
<dbReference type="EMBL" id="CP032364">
    <property type="protein sequence ID" value="AYA98549.1"/>
    <property type="molecule type" value="Genomic_DNA"/>
</dbReference>
<dbReference type="InterPro" id="IPR003142">
    <property type="entry name" value="BPL_C"/>
</dbReference>
<dbReference type="Pfam" id="PF02237">
    <property type="entry name" value="BPL_C"/>
    <property type="match status" value="1"/>
</dbReference>
<proteinExistence type="inferred from homology"/>
<dbReference type="Proteomes" id="UP000265562">
    <property type="component" value="Chromosome"/>
</dbReference>
<dbReference type="PROSITE" id="PS51733">
    <property type="entry name" value="BPL_LPL_CATALYTIC"/>
    <property type="match status" value="1"/>
</dbReference>
<dbReference type="GO" id="GO:0005524">
    <property type="term" value="F:ATP binding"/>
    <property type="evidence" value="ECO:0007669"/>
    <property type="project" value="UniProtKB-UniRule"/>
</dbReference>
<dbReference type="InterPro" id="IPR013196">
    <property type="entry name" value="HTH_11"/>
</dbReference>
<feature type="DNA-binding region" description="H-T-H motif" evidence="5">
    <location>
        <begin position="19"/>
        <end position="38"/>
    </location>
</feature>
<evidence type="ECO:0000256" key="4">
    <source>
        <dbReference type="ARBA" id="ARBA00023267"/>
    </source>
</evidence>
<dbReference type="GO" id="GO:0004077">
    <property type="term" value="F:biotin--[biotin carboxyl-carrier protein] ligase activity"/>
    <property type="evidence" value="ECO:0007669"/>
    <property type="project" value="UniProtKB-UniRule"/>
</dbReference>
<dbReference type="SUPFAM" id="SSF50037">
    <property type="entry name" value="C-terminal domain of transcriptional repressors"/>
    <property type="match status" value="1"/>
</dbReference>
<keyword evidence="5" id="KW-0804">Transcription</keyword>
<keyword evidence="3 5" id="KW-0067">ATP-binding</keyword>
<dbReference type="OrthoDB" id="9807064at2"/>
<reference evidence="6 7" key="1">
    <citation type="submission" date="2018-09" db="EMBL/GenBank/DDBJ databases">
        <title>Genome sequencing of Lachnoanaerobaculum umeaense DSM 23576.</title>
        <authorList>
            <person name="Kook J.-K."/>
            <person name="Park S.-N."/>
            <person name="Lim Y.K."/>
        </authorList>
    </citation>
    <scope>NUCLEOTIDE SEQUENCE [LARGE SCALE GENOMIC DNA]</scope>
    <source>
        <strain evidence="7">DSM 23576 \ CCUG 58757</strain>
    </source>
</reference>
<organism evidence="6 7">
    <name type="scientific">Lachnoanaerobaculum umeaense</name>
    <dbReference type="NCBI Taxonomy" id="617123"/>
    <lineage>
        <taxon>Bacteria</taxon>
        <taxon>Bacillati</taxon>
        <taxon>Bacillota</taxon>
        <taxon>Clostridia</taxon>
        <taxon>Lachnospirales</taxon>
        <taxon>Lachnospiraceae</taxon>
        <taxon>Lachnoanaerobaculum</taxon>
    </lineage>
</organism>
<dbReference type="Pfam" id="PF03099">
    <property type="entry name" value="BPL_LplA_LipB"/>
    <property type="match status" value="1"/>
</dbReference>
<dbReference type="InterPro" id="IPR036390">
    <property type="entry name" value="WH_DNA-bd_sf"/>
</dbReference>
<dbReference type="AlphaFoldDB" id="A0A385PY82"/>
<evidence type="ECO:0000256" key="1">
    <source>
        <dbReference type="ARBA" id="ARBA00022598"/>
    </source>
</evidence>
<dbReference type="InterPro" id="IPR004143">
    <property type="entry name" value="BPL_LPL_catalytic"/>
</dbReference>
<comment type="function">
    <text evidence="5">Acts both as a biotin--[acetyl-CoA-carboxylase] ligase and a repressor.</text>
</comment>
<dbReference type="CDD" id="cd16442">
    <property type="entry name" value="BPL"/>
    <property type="match status" value="1"/>
</dbReference>
<dbReference type="InterPro" id="IPR036388">
    <property type="entry name" value="WH-like_DNA-bd_sf"/>
</dbReference>
<comment type="catalytic activity">
    <reaction evidence="5">
        <text>biotin + L-lysyl-[protein] + ATP = N(6)-biotinyl-L-lysyl-[protein] + AMP + diphosphate + H(+)</text>
        <dbReference type="Rhea" id="RHEA:11756"/>
        <dbReference type="Rhea" id="RHEA-COMP:9752"/>
        <dbReference type="Rhea" id="RHEA-COMP:10505"/>
        <dbReference type="ChEBI" id="CHEBI:15378"/>
        <dbReference type="ChEBI" id="CHEBI:29969"/>
        <dbReference type="ChEBI" id="CHEBI:30616"/>
        <dbReference type="ChEBI" id="CHEBI:33019"/>
        <dbReference type="ChEBI" id="CHEBI:57586"/>
        <dbReference type="ChEBI" id="CHEBI:83144"/>
        <dbReference type="ChEBI" id="CHEBI:456215"/>
        <dbReference type="EC" id="6.3.4.15"/>
    </reaction>
</comment>
<keyword evidence="1 5" id="KW-0436">Ligase</keyword>
<dbReference type="GO" id="GO:0006355">
    <property type="term" value="P:regulation of DNA-templated transcription"/>
    <property type="evidence" value="ECO:0007669"/>
    <property type="project" value="UniProtKB-UniRule"/>
</dbReference>
<dbReference type="GO" id="GO:0005737">
    <property type="term" value="C:cytoplasm"/>
    <property type="evidence" value="ECO:0007669"/>
    <property type="project" value="TreeGrafter"/>
</dbReference>
<dbReference type="GO" id="GO:0009249">
    <property type="term" value="P:protein lipoylation"/>
    <property type="evidence" value="ECO:0007669"/>
    <property type="project" value="UniProtKB-ARBA"/>
</dbReference>
<dbReference type="NCBIfam" id="TIGR00121">
    <property type="entry name" value="birA_ligase"/>
    <property type="match status" value="1"/>
</dbReference>
<dbReference type="InterPro" id="IPR008988">
    <property type="entry name" value="Transcriptional_repressor_C"/>
</dbReference>
<evidence type="ECO:0000313" key="6">
    <source>
        <dbReference type="EMBL" id="AYA98549.1"/>
    </source>
</evidence>
<dbReference type="InterPro" id="IPR030855">
    <property type="entry name" value="Bifunct_BirA"/>
</dbReference>
<dbReference type="HAMAP" id="MF_00978">
    <property type="entry name" value="Bifunct_BirA"/>
    <property type="match status" value="1"/>
</dbReference>
<dbReference type="RefSeq" id="WP_111524420.1">
    <property type="nucleotide sequence ID" value="NZ_CP032364.1"/>
</dbReference>
<evidence type="ECO:0000256" key="5">
    <source>
        <dbReference type="HAMAP-Rule" id="MF_00978"/>
    </source>
</evidence>
<dbReference type="SUPFAM" id="SSF46785">
    <property type="entry name" value="Winged helix' DNA-binding domain"/>
    <property type="match status" value="1"/>
</dbReference>